<feature type="compositionally biased region" description="Polar residues" evidence="1">
    <location>
        <begin position="169"/>
        <end position="181"/>
    </location>
</feature>
<sequence length="494" mass="51729">MNRSQSPPTHELEGEAATFDIFVQSVDLRWCLLLHCDFASLAAVRQLASPFTADVPLVLSSEHWCASASNRTALHAAQWAAGGDTLHVALSQPLGQTVVSLRCSTAGERELALAGGAEVDEEGEAGGDDLVMVVLHPIGHESRLTAAQLGDMAPSLAQFLHEPLTRTTTEVEGPTHNQAVKSVSAAPDAIVRADRPDAPPPPARGLRARRSRHLVASGGLDGISRVSGVTPRGNTLEAAPLSVALRHGSHLTAAEVRPSGALLTACEHSSTLRVYELEPVHLAAERIAAAGMEPPHPSTHEWNYVERARLSHTDAPPSVAAAAWLDDGTLVEAGYAEQPEQAGAAAAAAGGGAPPCRVLRTWRLSSDHSSSTPPPAVSVARYYDGRGEARLDDGAGDVSALAAADGLVVVTHNPLDLTRPPPHLGSGFTDVWRAVPSQSGDASAPPELAPRWLPVRPWGCAGGLTAHRRRPGRRRSAGCASTPRRCTRVRSGAG</sequence>
<feature type="region of interest" description="Disordered" evidence="1">
    <location>
        <begin position="169"/>
        <end position="210"/>
    </location>
</feature>
<accession>A0A6V2QSK0</accession>
<dbReference type="EMBL" id="HBIR01021809">
    <property type="protein sequence ID" value="CAE0548085.1"/>
    <property type="molecule type" value="Transcribed_RNA"/>
</dbReference>
<gene>
    <name evidence="2" type="ORF">EHUX00137_LOCUS16609</name>
    <name evidence="3" type="ORF">EHUX00137_LOCUS16614</name>
</gene>
<dbReference type="AlphaFoldDB" id="A0A6V2QSK0"/>
<feature type="region of interest" description="Disordered" evidence="1">
    <location>
        <begin position="463"/>
        <end position="494"/>
    </location>
</feature>
<organism evidence="3">
    <name type="scientific">Emiliania huxleyi</name>
    <name type="common">Coccolithophore</name>
    <name type="synonym">Pontosphaera huxleyi</name>
    <dbReference type="NCBI Taxonomy" id="2903"/>
    <lineage>
        <taxon>Eukaryota</taxon>
        <taxon>Haptista</taxon>
        <taxon>Haptophyta</taxon>
        <taxon>Prymnesiophyceae</taxon>
        <taxon>Isochrysidales</taxon>
        <taxon>Noelaerhabdaceae</taxon>
        <taxon>Emiliania</taxon>
    </lineage>
</organism>
<evidence type="ECO:0000256" key="1">
    <source>
        <dbReference type="SAM" id="MobiDB-lite"/>
    </source>
</evidence>
<evidence type="ECO:0000313" key="2">
    <source>
        <dbReference type="EMBL" id="CAE0548075.1"/>
    </source>
</evidence>
<protein>
    <submittedName>
        <fullName evidence="3">Uncharacterized protein</fullName>
    </submittedName>
</protein>
<feature type="compositionally biased region" description="Basic residues" evidence="1">
    <location>
        <begin position="466"/>
        <end position="476"/>
    </location>
</feature>
<evidence type="ECO:0000313" key="3">
    <source>
        <dbReference type="EMBL" id="CAE0548085.1"/>
    </source>
</evidence>
<name>A0A6V2QSK0_EMIHU</name>
<reference evidence="3" key="1">
    <citation type="submission" date="2021-01" db="EMBL/GenBank/DDBJ databases">
        <authorList>
            <person name="Corre E."/>
            <person name="Pelletier E."/>
            <person name="Niang G."/>
            <person name="Scheremetjew M."/>
            <person name="Finn R."/>
            <person name="Kale V."/>
            <person name="Holt S."/>
            <person name="Cochrane G."/>
            <person name="Meng A."/>
            <person name="Brown T."/>
            <person name="Cohen L."/>
        </authorList>
    </citation>
    <scope>NUCLEOTIDE SEQUENCE</scope>
    <source>
        <strain evidence="3">379</strain>
    </source>
</reference>
<proteinExistence type="predicted"/>
<dbReference type="EMBL" id="HBIR01021804">
    <property type="protein sequence ID" value="CAE0548075.1"/>
    <property type="molecule type" value="Transcribed_RNA"/>
</dbReference>